<keyword evidence="4" id="KW-1185">Reference proteome</keyword>
<accession>A0A9E7GS41</accession>
<evidence type="ECO:0000313" key="4">
    <source>
        <dbReference type="Proteomes" id="UP001055439"/>
    </source>
</evidence>
<gene>
    <name evidence="3" type="ORF">MUK42_11622</name>
</gene>
<dbReference type="Proteomes" id="UP001055439">
    <property type="component" value="Chromosome 7"/>
</dbReference>
<evidence type="ECO:0000256" key="1">
    <source>
        <dbReference type="ARBA" id="ARBA00008668"/>
    </source>
</evidence>
<dbReference type="PANTHER" id="PTHR14209:SF19">
    <property type="entry name" value="ISOAMYL ACETATE-HYDROLYZING ESTERASE 1 HOMOLOG"/>
    <property type="match status" value="1"/>
</dbReference>
<dbReference type="InterPro" id="IPR001087">
    <property type="entry name" value="GDSL"/>
</dbReference>
<sequence>MTGVKKELCGGDMTKGWVSLKSRGIAISTFLVFCPSRADQGARRERDASETGALRRLHHRGVLWEGGWGAALAHHFSRKADVVLRGYSGYNTRWALKVVGRAMEGVCPDGVAPPAAAIVFFGANDASLPDRYCSFQHVPLPEYQSNLRGICAYLRERWSSTVIILITPPAIDEDGRLRDTCGDNSSGLPERTNESAGAYAKACVAVADELGLPVIDIWSKMLQFPDWEKSFLRDGLHFTASGNSVLFEEVVKKLGDEGLSLEALPVDLPQFRDMDPNDPLKSLRD</sequence>
<dbReference type="InterPro" id="IPR045136">
    <property type="entry name" value="Iah1-like"/>
</dbReference>
<evidence type="ECO:0000313" key="3">
    <source>
        <dbReference type="EMBL" id="URE16293.1"/>
    </source>
</evidence>
<dbReference type="CDD" id="cd01838">
    <property type="entry name" value="Isoamyl_acetate_hydrolase_like"/>
    <property type="match status" value="1"/>
</dbReference>
<proteinExistence type="inferred from homology"/>
<dbReference type="SUPFAM" id="SSF52266">
    <property type="entry name" value="SGNH hydrolase"/>
    <property type="match status" value="1"/>
</dbReference>
<dbReference type="GO" id="GO:0016788">
    <property type="term" value="F:hydrolase activity, acting on ester bonds"/>
    <property type="evidence" value="ECO:0007669"/>
    <property type="project" value="InterPro"/>
</dbReference>
<dbReference type="InterPro" id="IPR036514">
    <property type="entry name" value="SGNH_hydro_sf"/>
</dbReference>
<comment type="similarity">
    <text evidence="1">Belongs to the 'GDSL' lipolytic enzyme family.</text>
</comment>
<evidence type="ECO:0000256" key="2">
    <source>
        <dbReference type="ARBA" id="ARBA00022801"/>
    </source>
</evidence>
<name>A0A9E7GS41_9LILI</name>
<dbReference type="PANTHER" id="PTHR14209">
    <property type="entry name" value="ISOAMYL ACETATE-HYDROLYZING ESTERASE 1"/>
    <property type="match status" value="1"/>
</dbReference>
<dbReference type="Gene3D" id="3.40.50.1110">
    <property type="entry name" value="SGNH hydrolase"/>
    <property type="match status" value="1"/>
</dbReference>
<keyword evidence="2" id="KW-0378">Hydrolase</keyword>
<protein>
    <submittedName>
        <fullName evidence="3">GDSL-like Lipase/Acylhydrolase</fullName>
    </submittedName>
</protein>
<dbReference type="Pfam" id="PF00657">
    <property type="entry name" value="Lipase_GDSL"/>
    <property type="match status" value="1"/>
</dbReference>
<dbReference type="EMBL" id="CP097509">
    <property type="protein sequence ID" value="URE16293.1"/>
    <property type="molecule type" value="Genomic_DNA"/>
</dbReference>
<dbReference type="FunFam" id="3.40.50.1110:FF:000002">
    <property type="entry name" value="isoamyl acetate-hydrolyzing esterase 1 homolog"/>
    <property type="match status" value="1"/>
</dbReference>
<organism evidence="3 4">
    <name type="scientific">Musa troglodytarum</name>
    <name type="common">fe'i banana</name>
    <dbReference type="NCBI Taxonomy" id="320322"/>
    <lineage>
        <taxon>Eukaryota</taxon>
        <taxon>Viridiplantae</taxon>
        <taxon>Streptophyta</taxon>
        <taxon>Embryophyta</taxon>
        <taxon>Tracheophyta</taxon>
        <taxon>Spermatophyta</taxon>
        <taxon>Magnoliopsida</taxon>
        <taxon>Liliopsida</taxon>
        <taxon>Zingiberales</taxon>
        <taxon>Musaceae</taxon>
        <taxon>Musa</taxon>
    </lineage>
</organism>
<dbReference type="OrthoDB" id="671439at2759"/>
<dbReference type="AlphaFoldDB" id="A0A9E7GS41"/>
<reference evidence="3" key="1">
    <citation type="submission" date="2022-05" db="EMBL/GenBank/DDBJ databases">
        <title>The Musa troglodytarum L. genome provides insights into the mechanism of non-climacteric behaviour and enrichment of carotenoids.</title>
        <authorList>
            <person name="Wang J."/>
        </authorList>
    </citation>
    <scope>NUCLEOTIDE SEQUENCE</scope>
    <source>
        <tissue evidence="3">Leaf</tissue>
    </source>
</reference>